<dbReference type="KEGG" id="spii:G7077_07085"/>
<dbReference type="FunFam" id="1.10.10.2830:FF:000001">
    <property type="entry name" value="Chromosome partitioning protein ParB"/>
    <property type="match status" value="1"/>
</dbReference>
<dbReference type="PANTHER" id="PTHR33375:SF1">
    <property type="entry name" value="CHROMOSOME-PARTITIONING PROTEIN PARB-RELATED"/>
    <property type="match status" value="1"/>
</dbReference>
<dbReference type="InterPro" id="IPR003115">
    <property type="entry name" value="ParB_N"/>
</dbReference>
<dbReference type="FunFam" id="3.90.1530.30:FF:000001">
    <property type="entry name" value="Chromosome partitioning protein ParB"/>
    <property type="match status" value="1"/>
</dbReference>
<keyword evidence="3" id="KW-0238">DNA-binding</keyword>
<feature type="domain" description="ParB-like N-terminal" evidence="6">
    <location>
        <begin position="35"/>
        <end position="124"/>
    </location>
</feature>
<dbReference type="SUPFAM" id="SSF109709">
    <property type="entry name" value="KorB DNA-binding domain-like"/>
    <property type="match status" value="1"/>
</dbReference>
<dbReference type="NCBIfam" id="TIGR00180">
    <property type="entry name" value="parB_part"/>
    <property type="match status" value="1"/>
</dbReference>
<evidence type="ECO:0000256" key="4">
    <source>
        <dbReference type="ARBA" id="ARBA00025472"/>
    </source>
</evidence>
<sequence length="298" mass="32418">MSKPASGLGRGLSALLGEQPQKTATTAATDSRGVREVEIARIHPNPAQPRVYFDEASLTELAESIAQRGVLQPILLRPDGDGFMIIAGERRWRAAQKAQLHAIPAIVREIDDATTAELALIENIQREDLNALEEAEAYRQLIKSHGHGQDEVARLVNKSRSHVANLLRLLDLPEFVRSALMRGDITMGHARAVASADTPEEITREIIAKGLSVRQAEALARKVKPGAGSDMARAVVRRQQREALGGSDVDALERQLSDVLGLRVKVSFDVSKGGTVSLHYSSLDQLDLICQRLTGEPI</sequence>
<dbReference type="Gene3D" id="3.90.1530.30">
    <property type="match status" value="1"/>
</dbReference>
<protein>
    <submittedName>
        <fullName evidence="7">ParB/RepB/Spo0J family partition protein</fullName>
    </submittedName>
</protein>
<dbReference type="Pfam" id="PF23552">
    <property type="entry name" value="ParB_C"/>
    <property type="match status" value="1"/>
</dbReference>
<dbReference type="GO" id="GO:0003677">
    <property type="term" value="F:DNA binding"/>
    <property type="evidence" value="ECO:0007669"/>
    <property type="project" value="UniProtKB-KW"/>
</dbReference>
<dbReference type="Proteomes" id="UP000503222">
    <property type="component" value="Chromosome"/>
</dbReference>
<dbReference type="GO" id="GO:0007059">
    <property type="term" value="P:chromosome segregation"/>
    <property type="evidence" value="ECO:0007669"/>
    <property type="project" value="UniProtKB-KW"/>
</dbReference>
<evidence type="ECO:0000256" key="1">
    <source>
        <dbReference type="ARBA" id="ARBA00006295"/>
    </source>
</evidence>
<dbReference type="GO" id="GO:0005694">
    <property type="term" value="C:chromosome"/>
    <property type="evidence" value="ECO:0007669"/>
    <property type="project" value="TreeGrafter"/>
</dbReference>
<proteinExistence type="inferred from homology"/>
<feature type="compositionally biased region" description="Low complexity" evidence="5">
    <location>
        <begin position="1"/>
        <end position="17"/>
    </location>
</feature>
<reference evidence="7 8" key="1">
    <citation type="submission" date="2020-03" db="EMBL/GenBank/DDBJ databases">
        <title>Sphingomonas sp. nov., isolated from fish.</title>
        <authorList>
            <person name="Hyun D.-W."/>
            <person name="Bae J.-W."/>
        </authorList>
    </citation>
    <scope>NUCLEOTIDE SEQUENCE [LARGE SCALE GENOMIC DNA]</scope>
    <source>
        <strain evidence="7 8">HDW15B</strain>
    </source>
</reference>
<accession>A0A6G7YPM7</accession>
<feature type="compositionally biased region" description="Polar residues" evidence="5">
    <location>
        <begin position="20"/>
        <end position="29"/>
    </location>
</feature>
<dbReference type="InterPro" id="IPR041468">
    <property type="entry name" value="HTH_ParB/Spo0J"/>
</dbReference>
<comment type="function">
    <text evidence="4">Involved in chromosome partition. Localize to both poles of the predivisional cell following completion of DNA replication. Binds to the DNA origin of replication.</text>
</comment>
<dbReference type="PANTHER" id="PTHR33375">
    <property type="entry name" value="CHROMOSOME-PARTITIONING PROTEIN PARB-RELATED"/>
    <property type="match status" value="1"/>
</dbReference>
<evidence type="ECO:0000256" key="5">
    <source>
        <dbReference type="SAM" id="MobiDB-lite"/>
    </source>
</evidence>
<organism evidence="7 8">
    <name type="scientific">Sphingomonas piscis</name>
    <dbReference type="NCBI Taxonomy" id="2714943"/>
    <lineage>
        <taxon>Bacteria</taxon>
        <taxon>Pseudomonadati</taxon>
        <taxon>Pseudomonadota</taxon>
        <taxon>Alphaproteobacteria</taxon>
        <taxon>Sphingomonadales</taxon>
        <taxon>Sphingomonadaceae</taxon>
        <taxon>Sphingomonas</taxon>
    </lineage>
</organism>
<feature type="region of interest" description="Disordered" evidence="5">
    <location>
        <begin position="1"/>
        <end position="32"/>
    </location>
</feature>
<evidence type="ECO:0000259" key="6">
    <source>
        <dbReference type="SMART" id="SM00470"/>
    </source>
</evidence>
<dbReference type="InterPro" id="IPR050336">
    <property type="entry name" value="Chromosome_partition/occlusion"/>
</dbReference>
<dbReference type="AlphaFoldDB" id="A0A6G7YPM7"/>
<dbReference type="InterPro" id="IPR057240">
    <property type="entry name" value="ParB_dimer_C"/>
</dbReference>
<evidence type="ECO:0000256" key="3">
    <source>
        <dbReference type="ARBA" id="ARBA00023125"/>
    </source>
</evidence>
<evidence type="ECO:0000313" key="7">
    <source>
        <dbReference type="EMBL" id="QIK78695.1"/>
    </source>
</evidence>
<dbReference type="SUPFAM" id="SSF110849">
    <property type="entry name" value="ParB/Sulfiredoxin"/>
    <property type="match status" value="1"/>
</dbReference>
<dbReference type="InterPro" id="IPR004437">
    <property type="entry name" value="ParB/RepB/Spo0J"/>
</dbReference>
<gene>
    <name evidence="7" type="ORF">G7077_07085</name>
</gene>
<keyword evidence="8" id="KW-1185">Reference proteome</keyword>
<dbReference type="Pfam" id="PF17762">
    <property type="entry name" value="HTH_ParB"/>
    <property type="match status" value="1"/>
</dbReference>
<dbReference type="Gene3D" id="1.10.10.2830">
    <property type="match status" value="1"/>
</dbReference>
<dbReference type="InterPro" id="IPR036086">
    <property type="entry name" value="ParB/Sulfiredoxin_sf"/>
</dbReference>
<dbReference type="RefSeq" id="WP_166411088.1">
    <property type="nucleotide sequence ID" value="NZ_CP049869.1"/>
</dbReference>
<name>A0A6G7YPM7_9SPHN</name>
<comment type="similarity">
    <text evidence="1">Belongs to the ParB family.</text>
</comment>
<dbReference type="Pfam" id="PF02195">
    <property type="entry name" value="ParB_N"/>
    <property type="match status" value="1"/>
</dbReference>
<dbReference type="EMBL" id="CP049869">
    <property type="protein sequence ID" value="QIK78695.1"/>
    <property type="molecule type" value="Genomic_DNA"/>
</dbReference>
<dbReference type="CDD" id="cd16393">
    <property type="entry name" value="SPO0J_N"/>
    <property type="match status" value="1"/>
</dbReference>
<keyword evidence="2" id="KW-0159">Chromosome partition</keyword>
<evidence type="ECO:0000256" key="2">
    <source>
        <dbReference type="ARBA" id="ARBA00022829"/>
    </source>
</evidence>
<evidence type="ECO:0000313" key="8">
    <source>
        <dbReference type="Proteomes" id="UP000503222"/>
    </source>
</evidence>
<dbReference type="SMART" id="SM00470">
    <property type="entry name" value="ParB"/>
    <property type="match status" value="1"/>
</dbReference>